<comment type="caution">
    <text evidence="9">The sequence shown here is derived from an EMBL/GenBank/DDBJ whole genome shotgun (WGS) entry which is preliminary data.</text>
</comment>
<evidence type="ECO:0000313" key="10">
    <source>
        <dbReference type="Proteomes" id="UP001174909"/>
    </source>
</evidence>
<keyword evidence="10" id="KW-1185">Reference proteome</keyword>
<evidence type="ECO:0000256" key="3">
    <source>
        <dbReference type="ARBA" id="ARBA00022989"/>
    </source>
</evidence>
<dbReference type="GO" id="GO:0004930">
    <property type="term" value="F:G protein-coupled receptor activity"/>
    <property type="evidence" value="ECO:0007669"/>
    <property type="project" value="InterPro"/>
</dbReference>
<proteinExistence type="predicted"/>
<name>A0AA35T3X5_GEOBA</name>
<keyword evidence="3 6" id="KW-1133">Transmembrane helix</keyword>
<dbReference type="InterPro" id="IPR017981">
    <property type="entry name" value="GPCR_2-like_7TM"/>
</dbReference>
<feature type="transmembrane region" description="Helical" evidence="6">
    <location>
        <begin position="598"/>
        <end position="621"/>
    </location>
</feature>
<evidence type="ECO:0000256" key="7">
    <source>
        <dbReference type="SAM" id="SignalP"/>
    </source>
</evidence>
<dbReference type="PRINTS" id="PR00249">
    <property type="entry name" value="GPCRSECRETIN"/>
</dbReference>
<feature type="transmembrane region" description="Helical" evidence="6">
    <location>
        <begin position="519"/>
        <end position="536"/>
    </location>
</feature>
<feature type="transmembrane region" description="Helical" evidence="6">
    <location>
        <begin position="687"/>
        <end position="710"/>
    </location>
</feature>
<dbReference type="InterPro" id="IPR053231">
    <property type="entry name" value="GPCR_LN-TM7"/>
</dbReference>
<evidence type="ECO:0000256" key="2">
    <source>
        <dbReference type="ARBA" id="ARBA00022692"/>
    </source>
</evidence>
<dbReference type="PANTHER" id="PTHR45902:SF1">
    <property type="entry name" value="LATROPHILIN RECEPTOR-LIKE PROTEIN A"/>
    <property type="match status" value="1"/>
</dbReference>
<reference evidence="9" key="1">
    <citation type="submission" date="2023-03" db="EMBL/GenBank/DDBJ databases">
        <authorList>
            <person name="Steffen K."/>
            <person name="Cardenas P."/>
        </authorList>
    </citation>
    <scope>NUCLEOTIDE SEQUENCE</scope>
</reference>
<keyword evidence="4 6" id="KW-0472">Membrane</keyword>
<dbReference type="InterPro" id="IPR000832">
    <property type="entry name" value="GPCR_2_secretin-like"/>
</dbReference>
<dbReference type="GO" id="GO:0007166">
    <property type="term" value="P:cell surface receptor signaling pathway"/>
    <property type="evidence" value="ECO:0007669"/>
    <property type="project" value="InterPro"/>
</dbReference>
<comment type="subcellular location">
    <subcellularLocation>
        <location evidence="1">Membrane</location>
        <topology evidence="1">Multi-pass membrane protein</topology>
    </subcellularLocation>
</comment>
<organism evidence="9 10">
    <name type="scientific">Geodia barretti</name>
    <name type="common">Barrett's horny sponge</name>
    <dbReference type="NCBI Taxonomy" id="519541"/>
    <lineage>
        <taxon>Eukaryota</taxon>
        <taxon>Metazoa</taxon>
        <taxon>Porifera</taxon>
        <taxon>Demospongiae</taxon>
        <taxon>Heteroscleromorpha</taxon>
        <taxon>Tetractinellida</taxon>
        <taxon>Astrophorina</taxon>
        <taxon>Geodiidae</taxon>
        <taxon>Geodia</taxon>
    </lineage>
</organism>
<evidence type="ECO:0000313" key="9">
    <source>
        <dbReference type="EMBL" id="CAI8040742.1"/>
    </source>
</evidence>
<feature type="domain" description="G-protein coupled receptors family 2 profile 2" evidence="8">
    <location>
        <begin position="484"/>
        <end position="743"/>
    </location>
</feature>
<dbReference type="GO" id="GO:0016020">
    <property type="term" value="C:membrane"/>
    <property type="evidence" value="ECO:0007669"/>
    <property type="project" value="UniProtKB-SubCell"/>
</dbReference>
<dbReference type="AlphaFoldDB" id="A0AA35T3X5"/>
<feature type="transmembrane region" description="Helical" evidence="6">
    <location>
        <begin position="486"/>
        <end position="507"/>
    </location>
</feature>
<dbReference type="EMBL" id="CASHTH010003126">
    <property type="protein sequence ID" value="CAI8040742.1"/>
    <property type="molecule type" value="Genomic_DNA"/>
</dbReference>
<feature type="region of interest" description="Disordered" evidence="5">
    <location>
        <begin position="824"/>
        <end position="876"/>
    </location>
</feature>
<evidence type="ECO:0000259" key="8">
    <source>
        <dbReference type="PROSITE" id="PS50261"/>
    </source>
</evidence>
<feature type="transmembrane region" description="Helical" evidence="6">
    <location>
        <begin position="556"/>
        <end position="577"/>
    </location>
</feature>
<feature type="compositionally biased region" description="Polar residues" evidence="5">
    <location>
        <begin position="862"/>
        <end position="876"/>
    </location>
</feature>
<dbReference type="Pfam" id="PF00002">
    <property type="entry name" value="7tm_2"/>
    <property type="match status" value="1"/>
</dbReference>
<keyword evidence="9" id="KW-0675">Receptor</keyword>
<dbReference type="SUPFAM" id="SSF81321">
    <property type="entry name" value="Family A G protein-coupled receptor-like"/>
    <property type="match status" value="1"/>
</dbReference>
<evidence type="ECO:0000256" key="6">
    <source>
        <dbReference type="SAM" id="Phobius"/>
    </source>
</evidence>
<evidence type="ECO:0000256" key="5">
    <source>
        <dbReference type="SAM" id="MobiDB-lite"/>
    </source>
</evidence>
<feature type="chain" id="PRO_5041221240" evidence="7">
    <location>
        <begin position="21"/>
        <end position="876"/>
    </location>
</feature>
<gene>
    <name evidence="9" type="ORF">GBAR_LOCUS22653</name>
</gene>
<dbReference type="PROSITE" id="PS50261">
    <property type="entry name" value="G_PROTEIN_RECEP_F2_4"/>
    <property type="match status" value="1"/>
</dbReference>
<keyword evidence="2 6" id="KW-0812">Transmembrane</keyword>
<dbReference type="Gene3D" id="1.20.1070.10">
    <property type="entry name" value="Rhodopsin 7-helix transmembrane proteins"/>
    <property type="match status" value="1"/>
</dbReference>
<dbReference type="PANTHER" id="PTHR45902">
    <property type="entry name" value="LATROPHILIN RECEPTOR-LIKE PROTEIN A"/>
    <property type="match status" value="1"/>
</dbReference>
<feature type="transmembrane region" description="Helical" evidence="6">
    <location>
        <begin position="722"/>
        <end position="741"/>
    </location>
</feature>
<accession>A0AA35T3X5</accession>
<feature type="signal peptide" evidence="7">
    <location>
        <begin position="1"/>
        <end position="20"/>
    </location>
</feature>
<evidence type="ECO:0000256" key="1">
    <source>
        <dbReference type="ARBA" id="ARBA00004141"/>
    </source>
</evidence>
<feature type="transmembrane region" description="Helical" evidence="6">
    <location>
        <begin position="633"/>
        <end position="666"/>
    </location>
</feature>
<protein>
    <submittedName>
        <fullName evidence="9">Adhesion G-protein coupled receptor D1</fullName>
    </submittedName>
</protein>
<sequence>MTTLLVFLWSTPFLWALARAEGIRYEPVKAAEQSIADECTSNLTQQDKYTVSLIRYSIGAVTIVETDAPNTDPYVEDCSTVSISSNSSNDSSIRRIVRLDSQNTCHDVLFVVAGSDDPVVCGYDPIFAGPSIDYQPRTEHEEEIETRCKQFLPHPHGYRPTLVKYESNPKGAFPGYNQWNVTYPNSEDSFREDCSLLSDSSAAPPEPPAETRPVIFITQSCHDVLFFENGTNPVVCLYVHTFEVVYGGQGDVYKPTTPPEQKFDTECKKNLVDRYTVSLRKYTLSNDNQRASIHKTDTPNSNTFAEDCTSVGIRNFTSGAFRDILYLVNGTDVTCHDVLFLYNGTDPVVCYYEAKVAGPMINYEPRTDEERGIERQCKQNLPHPSNTFVALVEYESNPEQAFPGYIQWEVTYPDTVDSYRENCTILYAFLTEGPDQFVNETRPVILISESDTCHDVLFFTNETNPVVCLFIINPEVVFEVHKDASIIVLFFTSLSIVASIVLLVTHLIFPSLQTNPSRVIMNLSTAFLLGDIFYIVQTSLTLDDPSQSSVIDPIVIVAYYFFYARFVWMALAGFEMCRTIHVGTQLRFNSASKRLKILIIYMVTGWSLPLVPTIIMAVVHFEELEKEDPGKPSLFGIGGLLVVLVPVIIILFFNVGIVVYLSYILHKAHQWQIKVTDAIKSHRRKTNFSRIFVIILTLLGVTWILFFLIYIDGINQSDAVQITTAVLNSLQPIVVSIAFLGTKKIFRKYKNLVSTKKDEEPSDISVLQNRFRRSNRRLMSFLFTDKELAEAVSKHSHRPHRFGWRSRTNSELSATSFSMFSRDSSQSLVSSPPALNGISTPPKEPPSLAPICEEAEEPEAQDSPSHVTVDLQDSNL</sequence>
<dbReference type="CDD" id="cd13952">
    <property type="entry name" value="7tm_classB"/>
    <property type="match status" value="1"/>
</dbReference>
<dbReference type="Proteomes" id="UP001174909">
    <property type="component" value="Unassembled WGS sequence"/>
</dbReference>
<evidence type="ECO:0000256" key="4">
    <source>
        <dbReference type="ARBA" id="ARBA00023136"/>
    </source>
</evidence>
<keyword evidence="7" id="KW-0732">Signal</keyword>